<dbReference type="SMART" id="SM00220">
    <property type="entry name" value="S_TKc"/>
    <property type="match status" value="1"/>
</dbReference>
<keyword evidence="9" id="KW-0418">Kinase</keyword>
<evidence type="ECO:0000256" key="5">
    <source>
        <dbReference type="ARBA" id="ARBA00022679"/>
    </source>
</evidence>
<evidence type="ECO:0000259" key="18">
    <source>
        <dbReference type="PROSITE" id="PS50222"/>
    </source>
</evidence>
<evidence type="ECO:0000256" key="3">
    <source>
        <dbReference type="ARBA" id="ARBA00012513"/>
    </source>
</evidence>
<evidence type="ECO:0000256" key="10">
    <source>
        <dbReference type="ARBA" id="ARBA00022837"/>
    </source>
</evidence>
<dbReference type="CDD" id="cd00051">
    <property type="entry name" value="EFh"/>
    <property type="match status" value="2"/>
</dbReference>
<dbReference type="GO" id="GO:0004674">
    <property type="term" value="F:protein serine/threonine kinase activity"/>
    <property type="evidence" value="ECO:0007669"/>
    <property type="project" value="UniProtKB-KW"/>
</dbReference>
<dbReference type="EMBL" id="RRYP01007391">
    <property type="protein sequence ID" value="TNV80530.1"/>
    <property type="molecule type" value="Genomic_DNA"/>
</dbReference>
<dbReference type="InterPro" id="IPR017441">
    <property type="entry name" value="Protein_kinase_ATP_BS"/>
</dbReference>
<comment type="catalytic activity">
    <reaction evidence="14">
        <text>L-seryl-[protein] + ATP = O-phospho-L-seryl-[protein] + ADP + H(+)</text>
        <dbReference type="Rhea" id="RHEA:17989"/>
        <dbReference type="Rhea" id="RHEA-COMP:9863"/>
        <dbReference type="Rhea" id="RHEA-COMP:11604"/>
        <dbReference type="ChEBI" id="CHEBI:15378"/>
        <dbReference type="ChEBI" id="CHEBI:29999"/>
        <dbReference type="ChEBI" id="CHEBI:30616"/>
        <dbReference type="ChEBI" id="CHEBI:83421"/>
        <dbReference type="ChEBI" id="CHEBI:456216"/>
        <dbReference type="EC" id="2.7.11.1"/>
    </reaction>
</comment>
<dbReference type="FunFam" id="3.30.200.20:FF:000315">
    <property type="entry name" value="Calcium-dependent protein kinase 3"/>
    <property type="match status" value="1"/>
</dbReference>
<dbReference type="PROSITE" id="PS50222">
    <property type="entry name" value="EF_HAND_2"/>
    <property type="match status" value="4"/>
</dbReference>
<dbReference type="Proteomes" id="UP000785679">
    <property type="component" value="Unassembled WGS sequence"/>
</dbReference>
<evidence type="ECO:0000256" key="14">
    <source>
        <dbReference type="ARBA" id="ARBA00048679"/>
    </source>
</evidence>
<evidence type="ECO:0000256" key="16">
    <source>
        <dbReference type="SAM" id="MobiDB-lite"/>
    </source>
</evidence>
<keyword evidence="4" id="KW-0723">Serine/threonine-protein kinase</keyword>
<dbReference type="InterPro" id="IPR018247">
    <property type="entry name" value="EF_Hand_1_Ca_BS"/>
</dbReference>
<dbReference type="InterPro" id="IPR002048">
    <property type="entry name" value="EF_hand_dom"/>
</dbReference>
<sequence length="533" mass="60350">MGSCCSRDGALERPNAGDRRSTTGRMSYHPVVDQASKYFGFNDFKGFKHIQDIDQHYSLQNVLGKGTFGEVRKAEHIKGKIICAVKIIDKLKLKSNEVYFELMMSELEVLQKTSHPHIMRIFELLEDDQNYYVVSEFLKGGELFDRIVNLKQFNEAKAAYVIYQILLALNYIHSNNVMHRDLKPENILLESEDKDNLNIKLSDFGFATYYKAGQGESLQCGSPLYMAPEIIKSEDYNEKVDIWSTGVIAYILLSGRPPFGGRKKDEIYRSIKEGQLNFTDPLWNRISKQAIDFIRKALTRTKGERPSALELLDHPWIVTMATQKASIIDSNTQLEVANNLKVFKNATLFQSGIMSLIANLNSSSEDLEVLKKMFIKLDTDRSGTLTIDEIRKGMDEIESLGISGGNNKRSSSKDKSSIAEYREMMMSLDKNGDGVISFDEFIAAAVDKVALLNQKNIMSAFQLIDKDNSGAITIDELRDAFETDGHEKDSALWMEIMSEVDKDHDNQISQQEFFDAMTAVLKNKHTKQGGNRV</sequence>
<dbReference type="FunFam" id="1.10.510.10:FF:000571">
    <property type="entry name" value="Maternal embryonic leucine zipper kinase"/>
    <property type="match status" value="1"/>
</dbReference>
<comment type="caution">
    <text evidence="19">The sequence shown here is derived from an EMBL/GenBank/DDBJ whole genome shotgun (WGS) entry which is preliminary data.</text>
</comment>
<dbReference type="AlphaFoldDB" id="A0A8J8NUK2"/>
<reference evidence="19" key="1">
    <citation type="submission" date="2019-06" db="EMBL/GenBank/DDBJ databases">
        <authorList>
            <person name="Zheng W."/>
        </authorList>
    </citation>
    <scope>NUCLEOTIDE SEQUENCE</scope>
    <source>
        <strain evidence="19">QDHG01</strain>
    </source>
</reference>
<feature type="domain" description="EF-hand" evidence="18">
    <location>
        <begin position="488"/>
        <end position="523"/>
    </location>
</feature>
<dbReference type="SMART" id="SM00054">
    <property type="entry name" value="EFh"/>
    <property type="match status" value="4"/>
</dbReference>
<comment type="similarity">
    <text evidence="12">Belongs to the protein kinase superfamily. Ser/Thr protein kinase family. CDPK subfamily.</text>
</comment>
<dbReference type="GO" id="GO:0005524">
    <property type="term" value="F:ATP binding"/>
    <property type="evidence" value="ECO:0007669"/>
    <property type="project" value="UniProtKB-UniRule"/>
</dbReference>
<dbReference type="PROSITE" id="PS00107">
    <property type="entry name" value="PROTEIN_KINASE_ATP"/>
    <property type="match status" value="1"/>
</dbReference>
<accession>A0A8J8NUK2</accession>
<evidence type="ECO:0000313" key="19">
    <source>
        <dbReference type="EMBL" id="TNV80530.1"/>
    </source>
</evidence>
<dbReference type="Pfam" id="PF13499">
    <property type="entry name" value="EF-hand_7"/>
    <property type="match status" value="2"/>
</dbReference>
<keyword evidence="10" id="KW-0106">Calcium</keyword>
<dbReference type="PROSITE" id="PS00108">
    <property type="entry name" value="PROTEIN_KINASE_ST"/>
    <property type="match status" value="1"/>
</dbReference>
<evidence type="ECO:0000256" key="13">
    <source>
        <dbReference type="ARBA" id="ARBA00047899"/>
    </source>
</evidence>
<dbReference type="PROSITE" id="PS00018">
    <property type="entry name" value="EF_HAND_1"/>
    <property type="match status" value="4"/>
</dbReference>
<comment type="catalytic activity">
    <reaction evidence="13">
        <text>L-threonyl-[protein] + ATP = O-phospho-L-threonyl-[protein] + ADP + H(+)</text>
        <dbReference type="Rhea" id="RHEA:46608"/>
        <dbReference type="Rhea" id="RHEA-COMP:11060"/>
        <dbReference type="Rhea" id="RHEA-COMP:11605"/>
        <dbReference type="ChEBI" id="CHEBI:15378"/>
        <dbReference type="ChEBI" id="CHEBI:30013"/>
        <dbReference type="ChEBI" id="CHEBI:30616"/>
        <dbReference type="ChEBI" id="CHEBI:61977"/>
        <dbReference type="ChEBI" id="CHEBI:456216"/>
        <dbReference type="EC" id="2.7.11.1"/>
    </reaction>
</comment>
<feature type="domain" description="EF-hand" evidence="18">
    <location>
        <begin position="365"/>
        <end position="400"/>
    </location>
</feature>
<protein>
    <recommendedName>
        <fullName evidence="3">non-specific serine/threonine protein kinase</fullName>
        <ecNumber evidence="3">2.7.11.1</ecNumber>
    </recommendedName>
</protein>
<evidence type="ECO:0000256" key="1">
    <source>
        <dbReference type="ARBA" id="ARBA00001946"/>
    </source>
</evidence>
<dbReference type="Pfam" id="PF00069">
    <property type="entry name" value="Pkinase"/>
    <property type="match status" value="1"/>
</dbReference>
<dbReference type="InterPro" id="IPR050205">
    <property type="entry name" value="CDPK_Ser/Thr_kinases"/>
</dbReference>
<dbReference type="InterPro" id="IPR000719">
    <property type="entry name" value="Prot_kinase_dom"/>
</dbReference>
<organism evidence="19 20">
    <name type="scientific">Halteria grandinella</name>
    <dbReference type="NCBI Taxonomy" id="5974"/>
    <lineage>
        <taxon>Eukaryota</taxon>
        <taxon>Sar</taxon>
        <taxon>Alveolata</taxon>
        <taxon>Ciliophora</taxon>
        <taxon>Intramacronucleata</taxon>
        <taxon>Spirotrichea</taxon>
        <taxon>Stichotrichia</taxon>
        <taxon>Sporadotrichida</taxon>
        <taxon>Halteriidae</taxon>
        <taxon>Halteria</taxon>
    </lineage>
</organism>
<dbReference type="InterPro" id="IPR011009">
    <property type="entry name" value="Kinase-like_dom_sf"/>
</dbReference>
<evidence type="ECO:0000256" key="4">
    <source>
        <dbReference type="ARBA" id="ARBA00022527"/>
    </source>
</evidence>
<keyword evidence="20" id="KW-1185">Reference proteome</keyword>
<feature type="compositionally biased region" description="Basic and acidic residues" evidence="16">
    <location>
        <begin position="9"/>
        <end position="21"/>
    </location>
</feature>
<dbReference type="PROSITE" id="PS50011">
    <property type="entry name" value="PROTEIN_KINASE_DOM"/>
    <property type="match status" value="1"/>
</dbReference>
<proteinExistence type="inferred from homology"/>
<dbReference type="InterPro" id="IPR011992">
    <property type="entry name" value="EF-hand-dom_pair"/>
</dbReference>
<evidence type="ECO:0000256" key="9">
    <source>
        <dbReference type="ARBA" id="ARBA00022777"/>
    </source>
</evidence>
<keyword evidence="7" id="KW-0677">Repeat</keyword>
<feature type="domain" description="EF-hand" evidence="18">
    <location>
        <begin position="416"/>
        <end position="451"/>
    </location>
</feature>
<dbReference type="GO" id="GO:0005509">
    <property type="term" value="F:calcium ion binding"/>
    <property type="evidence" value="ECO:0007669"/>
    <property type="project" value="InterPro"/>
</dbReference>
<evidence type="ECO:0000256" key="6">
    <source>
        <dbReference type="ARBA" id="ARBA00022723"/>
    </source>
</evidence>
<name>A0A8J8NUK2_HALGN</name>
<evidence type="ECO:0000259" key="17">
    <source>
        <dbReference type="PROSITE" id="PS50011"/>
    </source>
</evidence>
<keyword evidence="6" id="KW-0479">Metal-binding</keyword>
<feature type="binding site" evidence="15">
    <location>
        <position position="86"/>
    </location>
    <ligand>
        <name>ATP</name>
        <dbReference type="ChEBI" id="CHEBI:30616"/>
    </ligand>
</feature>
<dbReference type="Gene3D" id="3.30.200.20">
    <property type="entry name" value="Phosphorylase Kinase, domain 1"/>
    <property type="match status" value="1"/>
</dbReference>
<gene>
    <name evidence="19" type="ORF">FGO68_gene15623</name>
</gene>
<dbReference type="CDD" id="cd05117">
    <property type="entry name" value="STKc_CAMK"/>
    <property type="match status" value="1"/>
</dbReference>
<feature type="domain" description="Protein kinase" evidence="17">
    <location>
        <begin position="57"/>
        <end position="317"/>
    </location>
</feature>
<feature type="region of interest" description="Disordered" evidence="16">
    <location>
        <begin position="1"/>
        <end position="26"/>
    </location>
</feature>
<evidence type="ECO:0000256" key="8">
    <source>
        <dbReference type="ARBA" id="ARBA00022741"/>
    </source>
</evidence>
<evidence type="ECO:0000256" key="12">
    <source>
        <dbReference type="ARBA" id="ARBA00024334"/>
    </source>
</evidence>
<keyword evidence="11 15" id="KW-0067">ATP-binding</keyword>
<dbReference type="InterPro" id="IPR008271">
    <property type="entry name" value="Ser/Thr_kinase_AS"/>
</dbReference>
<dbReference type="Gene3D" id="1.10.238.10">
    <property type="entry name" value="EF-hand"/>
    <property type="match status" value="2"/>
</dbReference>
<keyword evidence="5" id="KW-0808">Transferase</keyword>
<dbReference type="Gene3D" id="1.10.510.10">
    <property type="entry name" value="Transferase(Phosphotransferase) domain 1"/>
    <property type="match status" value="1"/>
</dbReference>
<evidence type="ECO:0000256" key="11">
    <source>
        <dbReference type="ARBA" id="ARBA00022840"/>
    </source>
</evidence>
<dbReference type="SUPFAM" id="SSF56112">
    <property type="entry name" value="Protein kinase-like (PK-like)"/>
    <property type="match status" value="1"/>
</dbReference>
<keyword evidence="8 15" id="KW-0547">Nucleotide-binding</keyword>
<dbReference type="SUPFAM" id="SSF47473">
    <property type="entry name" value="EF-hand"/>
    <property type="match status" value="1"/>
</dbReference>
<feature type="domain" description="EF-hand" evidence="18">
    <location>
        <begin position="452"/>
        <end position="487"/>
    </location>
</feature>
<dbReference type="PANTHER" id="PTHR24349">
    <property type="entry name" value="SERINE/THREONINE-PROTEIN KINASE"/>
    <property type="match status" value="1"/>
</dbReference>
<comment type="cofactor">
    <cofactor evidence="1">
        <name>Mg(2+)</name>
        <dbReference type="ChEBI" id="CHEBI:18420"/>
    </cofactor>
</comment>
<evidence type="ECO:0000256" key="7">
    <source>
        <dbReference type="ARBA" id="ARBA00022737"/>
    </source>
</evidence>
<dbReference type="OrthoDB" id="40902at2759"/>
<evidence type="ECO:0000256" key="15">
    <source>
        <dbReference type="PROSITE-ProRule" id="PRU10141"/>
    </source>
</evidence>
<evidence type="ECO:0000256" key="2">
    <source>
        <dbReference type="ARBA" id="ARBA00011245"/>
    </source>
</evidence>
<comment type="subunit">
    <text evidence="2">Monomer.</text>
</comment>
<dbReference type="EC" id="2.7.11.1" evidence="3"/>
<evidence type="ECO:0000313" key="20">
    <source>
        <dbReference type="Proteomes" id="UP000785679"/>
    </source>
</evidence>